<evidence type="ECO:0000256" key="1">
    <source>
        <dbReference type="ARBA" id="ARBA00005854"/>
    </source>
</evidence>
<evidence type="ECO:0000259" key="6">
    <source>
        <dbReference type="Pfam" id="PF02826"/>
    </source>
</evidence>
<protein>
    <submittedName>
        <fullName evidence="7">D-3-phosphoglycerate dehydrogenase</fullName>
        <ecNumber evidence="7">1.1.1.95</ecNumber>
    </submittedName>
</protein>
<dbReference type="AlphaFoldDB" id="A0A7W4VWK9"/>
<feature type="domain" description="D-isomer specific 2-hydroxyacid dehydrogenase NAD-binding" evidence="6">
    <location>
        <begin position="110"/>
        <end position="283"/>
    </location>
</feature>
<dbReference type="GO" id="GO:0051287">
    <property type="term" value="F:NAD binding"/>
    <property type="evidence" value="ECO:0007669"/>
    <property type="project" value="InterPro"/>
</dbReference>
<evidence type="ECO:0000313" key="7">
    <source>
        <dbReference type="EMBL" id="MBB3043104.1"/>
    </source>
</evidence>
<comment type="similarity">
    <text evidence="1 4">Belongs to the D-isomer specific 2-hydroxyacid dehydrogenase family.</text>
</comment>
<dbReference type="Pfam" id="PF02826">
    <property type="entry name" value="2-Hacid_dh_C"/>
    <property type="match status" value="1"/>
</dbReference>
<evidence type="ECO:0000256" key="3">
    <source>
        <dbReference type="ARBA" id="ARBA00023027"/>
    </source>
</evidence>
<dbReference type="EMBL" id="JACHWR010000002">
    <property type="protein sequence ID" value="MBB3043104.1"/>
    <property type="molecule type" value="Genomic_DNA"/>
</dbReference>
<comment type="caution">
    <text evidence="7">The sequence shown here is derived from an EMBL/GenBank/DDBJ whole genome shotgun (WGS) entry which is preliminary data.</text>
</comment>
<sequence>MSAPTTRSVAVGRGSFAVDDPSSPDGSIVIEHVDVGNRDALGALDCDALVVGLQRLGAAELEALPDCVTVVGRAGIGLDTIDLEAAERLGIAIVHQPSYATDEVADHATALVYALTRHVVLGDEVARTGWPGWERFGAVPSLGESTLGLVGFGRIGRAVAARLEPAVGRVIVFDPVADSVPHGIQLVEDLDTVLRQSDIVSLHSPLTAETERMIDARALALMKPGGFLVNVSRGGLVDEPALAAALSEGRLAGAALDVLSAEPPPADNPMLSAPRTILSPHVAWLSKSSQTRLREWTLRDVAEVAQGGSPTFGRLAVRGSAERRARTRSVR</sequence>
<keyword evidence="8" id="KW-1185">Reference proteome</keyword>
<organism evidence="7 8">
    <name type="scientific">Nocardioides soli</name>
    <dbReference type="NCBI Taxonomy" id="1036020"/>
    <lineage>
        <taxon>Bacteria</taxon>
        <taxon>Bacillati</taxon>
        <taxon>Actinomycetota</taxon>
        <taxon>Actinomycetes</taxon>
        <taxon>Propionibacteriales</taxon>
        <taxon>Nocardioidaceae</taxon>
        <taxon>Nocardioides</taxon>
    </lineage>
</organism>
<dbReference type="SUPFAM" id="SSF51735">
    <property type="entry name" value="NAD(P)-binding Rossmann-fold domains"/>
    <property type="match status" value="1"/>
</dbReference>
<keyword evidence="3" id="KW-0520">NAD</keyword>
<accession>A0A7W4VWK9</accession>
<keyword evidence="2 4" id="KW-0560">Oxidoreductase</keyword>
<dbReference type="PROSITE" id="PS00670">
    <property type="entry name" value="D_2_HYDROXYACID_DH_2"/>
    <property type="match status" value="1"/>
</dbReference>
<dbReference type="Proteomes" id="UP000589626">
    <property type="component" value="Unassembled WGS sequence"/>
</dbReference>
<feature type="domain" description="D-isomer specific 2-hydroxyacid dehydrogenase catalytic" evidence="5">
    <location>
        <begin position="43"/>
        <end position="311"/>
    </location>
</feature>
<evidence type="ECO:0000259" key="5">
    <source>
        <dbReference type="Pfam" id="PF00389"/>
    </source>
</evidence>
<dbReference type="InterPro" id="IPR036291">
    <property type="entry name" value="NAD(P)-bd_dom_sf"/>
</dbReference>
<dbReference type="PANTHER" id="PTHR43761">
    <property type="entry name" value="D-ISOMER SPECIFIC 2-HYDROXYACID DEHYDROGENASE FAMILY PROTEIN (AFU_ORTHOLOGUE AFUA_1G13630)"/>
    <property type="match status" value="1"/>
</dbReference>
<proteinExistence type="inferred from homology"/>
<dbReference type="InterPro" id="IPR029753">
    <property type="entry name" value="D-isomer_DH_CS"/>
</dbReference>
<dbReference type="SUPFAM" id="SSF52283">
    <property type="entry name" value="Formate/glycerate dehydrogenase catalytic domain-like"/>
    <property type="match status" value="1"/>
</dbReference>
<dbReference type="InterPro" id="IPR006139">
    <property type="entry name" value="D-isomer_2_OHA_DH_cat_dom"/>
</dbReference>
<dbReference type="InterPro" id="IPR050418">
    <property type="entry name" value="D-iso_2-hydroxyacid_DH_PdxB"/>
</dbReference>
<dbReference type="RefSeq" id="WP_183592991.1">
    <property type="nucleotide sequence ID" value="NZ_JACHWR010000002.1"/>
</dbReference>
<evidence type="ECO:0000313" key="8">
    <source>
        <dbReference type="Proteomes" id="UP000589626"/>
    </source>
</evidence>
<dbReference type="InterPro" id="IPR043322">
    <property type="entry name" value="CtBP"/>
</dbReference>
<name>A0A7W4VWK9_9ACTN</name>
<dbReference type="Gene3D" id="3.40.50.720">
    <property type="entry name" value="NAD(P)-binding Rossmann-like Domain"/>
    <property type="match status" value="2"/>
</dbReference>
<reference evidence="7 8" key="1">
    <citation type="submission" date="2020-08" db="EMBL/GenBank/DDBJ databases">
        <title>Sequencing the genomes of 1000 actinobacteria strains.</title>
        <authorList>
            <person name="Klenk H.-P."/>
        </authorList>
    </citation>
    <scope>NUCLEOTIDE SEQUENCE [LARGE SCALE GENOMIC DNA]</scope>
    <source>
        <strain evidence="7 8">DSM 105498</strain>
    </source>
</reference>
<dbReference type="Pfam" id="PF00389">
    <property type="entry name" value="2-Hacid_dh"/>
    <property type="match status" value="1"/>
</dbReference>
<dbReference type="InterPro" id="IPR006140">
    <property type="entry name" value="D-isomer_DH_NAD-bd"/>
</dbReference>
<dbReference type="PANTHER" id="PTHR43761:SF1">
    <property type="entry name" value="D-ISOMER SPECIFIC 2-HYDROXYACID DEHYDROGENASE CATALYTIC DOMAIN-CONTAINING PROTEIN-RELATED"/>
    <property type="match status" value="1"/>
</dbReference>
<evidence type="ECO:0000256" key="4">
    <source>
        <dbReference type="RuleBase" id="RU003719"/>
    </source>
</evidence>
<dbReference type="GO" id="GO:0004617">
    <property type="term" value="F:phosphoglycerate dehydrogenase activity"/>
    <property type="evidence" value="ECO:0007669"/>
    <property type="project" value="UniProtKB-EC"/>
</dbReference>
<dbReference type="PROSITE" id="PS00671">
    <property type="entry name" value="D_2_HYDROXYACID_DH_3"/>
    <property type="match status" value="1"/>
</dbReference>
<dbReference type="GO" id="GO:0003714">
    <property type="term" value="F:transcription corepressor activity"/>
    <property type="evidence" value="ECO:0007669"/>
    <property type="project" value="InterPro"/>
</dbReference>
<dbReference type="EC" id="1.1.1.95" evidence="7"/>
<dbReference type="CDD" id="cd05299">
    <property type="entry name" value="CtBP_dh"/>
    <property type="match status" value="1"/>
</dbReference>
<evidence type="ECO:0000256" key="2">
    <source>
        <dbReference type="ARBA" id="ARBA00023002"/>
    </source>
</evidence>
<gene>
    <name evidence="7" type="ORF">FHU40_002922</name>
</gene>